<dbReference type="OrthoDB" id="6701956at2"/>
<proteinExistence type="predicted"/>
<name>A0A1C3CV48_9GAMM</name>
<reference evidence="1 2" key="1">
    <citation type="submission" date="2016-07" db="EMBL/GenBank/DDBJ databases">
        <title>Acinetobacter sp. ANC 4603.</title>
        <authorList>
            <person name="Radolfova-Krizova L."/>
            <person name="Nemec A."/>
        </authorList>
    </citation>
    <scope>NUCLEOTIDE SEQUENCE [LARGE SCALE GENOMIC DNA]</scope>
    <source>
        <strain evidence="1 2">ANC 4603</strain>
    </source>
</reference>
<dbReference type="EMBL" id="MBDL01000010">
    <property type="protein sequence ID" value="ODA12624.1"/>
    <property type="molecule type" value="Genomic_DNA"/>
</dbReference>
<accession>A0A1C3CV48</accession>
<dbReference type="AlphaFoldDB" id="A0A1C3CV48"/>
<evidence type="ECO:0000313" key="1">
    <source>
        <dbReference type="EMBL" id="ODA12624.1"/>
    </source>
</evidence>
<gene>
    <name evidence="1" type="ORF">BBP83_08650</name>
</gene>
<sequence length="146" mass="16834">MNVAVKAQTMDWSKFTAEEWFKQYGAYIQTCRMKSGNEPDRLGVNQIYWLICENNKGVAPRKNQLICSIDDFEANEVRKLIIDLKFSSRICDSAKVAVNLFIEKNVRGMSFDQMANEFILGRTSIKSMVYAGKFFLCGHDKRLKLN</sequence>
<dbReference type="STRING" id="1891224.BBP83_08650"/>
<evidence type="ECO:0000313" key="2">
    <source>
        <dbReference type="Proteomes" id="UP000186553"/>
    </source>
</evidence>
<dbReference type="RefSeq" id="WP_068887946.1">
    <property type="nucleotide sequence ID" value="NZ_CBCRUU010000012.1"/>
</dbReference>
<organism evidence="1 2">
    <name type="scientific">Acinetobacter celticus</name>
    <dbReference type="NCBI Taxonomy" id="1891224"/>
    <lineage>
        <taxon>Bacteria</taxon>
        <taxon>Pseudomonadati</taxon>
        <taxon>Pseudomonadota</taxon>
        <taxon>Gammaproteobacteria</taxon>
        <taxon>Moraxellales</taxon>
        <taxon>Moraxellaceae</taxon>
        <taxon>Acinetobacter</taxon>
    </lineage>
</organism>
<keyword evidence="2" id="KW-1185">Reference proteome</keyword>
<protein>
    <submittedName>
        <fullName evidence="1">Uncharacterized protein</fullName>
    </submittedName>
</protein>
<comment type="caution">
    <text evidence="1">The sequence shown here is derived from an EMBL/GenBank/DDBJ whole genome shotgun (WGS) entry which is preliminary data.</text>
</comment>
<dbReference type="Proteomes" id="UP000186553">
    <property type="component" value="Unassembled WGS sequence"/>
</dbReference>